<protein>
    <submittedName>
        <fullName evidence="2">Uncharacterized protein</fullName>
    </submittedName>
</protein>
<feature type="compositionally biased region" description="Pro residues" evidence="1">
    <location>
        <begin position="91"/>
        <end position="101"/>
    </location>
</feature>
<sequence>MRDCDTMLRLELSLAWTAEAPETDVPLPSRAERGTWEGRTARRPEGPSTGRGWASVIPLLLLLFSLLSGSIQLTDRDERGGREAGAGAPASPAPGASPPAGHPAFQTGVVYVEPDLRDEVQAYWQAYAAWERTRQGPPPREPRVSVRVDHADKPSTAARLRERPGAAMPSAVWSARSRCPQGTRCGMLQSAVYRRQRVG</sequence>
<feature type="region of interest" description="Disordered" evidence="1">
    <location>
        <begin position="76"/>
        <end position="104"/>
    </location>
</feature>
<proteinExistence type="predicted"/>
<evidence type="ECO:0000256" key="1">
    <source>
        <dbReference type="SAM" id="MobiDB-lite"/>
    </source>
</evidence>
<accession>A0A4P2QH28</accession>
<feature type="region of interest" description="Disordered" evidence="1">
    <location>
        <begin position="134"/>
        <end position="169"/>
    </location>
</feature>
<gene>
    <name evidence="2" type="ORF">SOCE836_012920</name>
</gene>
<dbReference type="RefSeq" id="WP_165373815.1">
    <property type="nucleotide sequence ID" value="NZ_CP012672.1"/>
</dbReference>
<dbReference type="Proteomes" id="UP000295497">
    <property type="component" value="Chromosome"/>
</dbReference>
<feature type="region of interest" description="Disordered" evidence="1">
    <location>
        <begin position="23"/>
        <end position="50"/>
    </location>
</feature>
<dbReference type="AlphaFoldDB" id="A0A4P2QH28"/>
<feature type="compositionally biased region" description="Basic and acidic residues" evidence="1">
    <location>
        <begin position="30"/>
        <end position="45"/>
    </location>
</feature>
<dbReference type="EMBL" id="CP012672">
    <property type="protein sequence ID" value="AUX29204.1"/>
    <property type="molecule type" value="Genomic_DNA"/>
</dbReference>
<name>A0A4P2QH28_SORCE</name>
<reference evidence="2 3" key="1">
    <citation type="submission" date="2015-09" db="EMBL/GenBank/DDBJ databases">
        <title>Sorangium comparison.</title>
        <authorList>
            <person name="Zaburannyi N."/>
            <person name="Bunk B."/>
            <person name="Overmann J."/>
            <person name="Mueller R."/>
        </authorList>
    </citation>
    <scope>NUCLEOTIDE SEQUENCE [LARGE SCALE GENOMIC DNA]</scope>
    <source>
        <strain evidence="2 3">So ce836</strain>
    </source>
</reference>
<feature type="compositionally biased region" description="Basic and acidic residues" evidence="1">
    <location>
        <begin position="140"/>
        <end position="164"/>
    </location>
</feature>
<evidence type="ECO:0000313" key="3">
    <source>
        <dbReference type="Proteomes" id="UP000295497"/>
    </source>
</evidence>
<evidence type="ECO:0000313" key="2">
    <source>
        <dbReference type="EMBL" id="AUX29204.1"/>
    </source>
</evidence>
<organism evidence="2 3">
    <name type="scientific">Sorangium cellulosum</name>
    <name type="common">Polyangium cellulosum</name>
    <dbReference type="NCBI Taxonomy" id="56"/>
    <lineage>
        <taxon>Bacteria</taxon>
        <taxon>Pseudomonadati</taxon>
        <taxon>Myxococcota</taxon>
        <taxon>Polyangia</taxon>
        <taxon>Polyangiales</taxon>
        <taxon>Polyangiaceae</taxon>
        <taxon>Sorangium</taxon>
    </lineage>
</organism>